<organism evidence="2 3">
    <name type="scientific">Rubripirellula reticaptiva</name>
    <dbReference type="NCBI Taxonomy" id="2528013"/>
    <lineage>
        <taxon>Bacteria</taxon>
        <taxon>Pseudomonadati</taxon>
        <taxon>Planctomycetota</taxon>
        <taxon>Planctomycetia</taxon>
        <taxon>Pirellulales</taxon>
        <taxon>Pirellulaceae</taxon>
        <taxon>Rubripirellula</taxon>
    </lineage>
</organism>
<name>A0A5C6F9E3_9BACT</name>
<proteinExistence type="predicted"/>
<dbReference type="AlphaFoldDB" id="A0A5C6F9E3"/>
<dbReference type="InterPro" id="IPR025098">
    <property type="entry name" value="DUF4013"/>
</dbReference>
<reference evidence="2 3" key="1">
    <citation type="submission" date="2019-02" db="EMBL/GenBank/DDBJ databases">
        <title>Deep-cultivation of Planctomycetes and their phenomic and genomic characterization uncovers novel biology.</title>
        <authorList>
            <person name="Wiegand S."/>
            <person name="Jogler M."/>
            <person name="Boedeker C."/>
            <person name="Pinto D."/>
            <person name="Vollmers J."/>
            <person name="Rivas-Marin E."/>
            <person name="Kohn T."/>
            <person name="Peeters S.H."/>
            <person name="Heuer A."/>
            <person name="Rast P."/>
            <person name="Oberbeckmann S."/>
            <person name="Bunk B."/>
            <person name="Jeske O."/>
            <person name="Meyerdierks A."/>
            <person name="Storesund J.E."/>
            <person name="Kallscheuer N."/>
            <person name="Luecker S."/>
            <person name="Lage O.M."/>
            <person name="Pohl T."/>
            <person name="Merkel B.J."/>
            <person name="Hornburger P."/>
            <person name="Mueller R.-W."/>
            <person name="Bruemmer F."/>
            <person name="Labrenz M."/>
            <person name="Spormann A.M."/>
            <person name="Op Den Camp H."/>
            <person name="Overmann J."/>
            <person name="Amann R."/>
            <person name="Jetten M.S.M."/>
            <person name="Mascher T."/>
            <person name="Medema M.H."/>
            <person name="Devos D.P."/>
            <person name="Kaster A.-K."/>
            <person name="Ovreas L."/>
            <person name="Rohde M."/>
            <person name="Galperin M.Y."/>
            <person name="Jogler C."/>
        </authorList>
    </citation>
    <scope>NUCLEOTIDE SEQUENCE [LARGE SCALE GENOMIC DNA]</scope>
    <source>
        <strain evidence="2 3">Poly59</strain>
    </source>
</reference>
<dbReference type="Proteomes" id="UP000317977">
    <property type="component" value="Unassembled WGS sequence"/>
</dbReference>
<keyword evidence="1" id="KW-0812">Transmembrane</keyword>
<feature type="transmembrane region" description="Helical" evidence="1">
    <location>
        <begin position="211"/>
        <end position="236"/>
    </location>
</feature>
<feature type="transmembrane region" description="Helical" evidence="1">
    <location>
        <begin position="364"/>
        <end position="383"/>
    </location>
</feature>
<feature type="transmembrane region" description="Helical" evidence="1">
    <location>
        <begin position="106"/>
        <end position="125"/>
    </location>
</feature>
<feature type="transmembrane region" description="Helical" evidence="1">
    <location>
        <begin position="74"/>
        <end position="94"/>
    </location>
</feature>
<feature type="transmembrane region" description="Helical" evidence="1">
    <location>
        <begin position="145"/>
        <end position="166"/>
    </location>
</feature>
<accession>A0A5C6F9E3</accession>
<dbReference type="EMBL" id="SJPX01000001">
    <property type="protein sequence ID" value="TWU58015.1"/>
    <property type="molecule type" value="Genomic_DNA"/>
</dbReference>
<keyword evidence="3" id="KW-1185">Reference proteome</keyword>
<evidence type="ECO:0000313" key="2">
    <source>
        <dbReference type="EMBL" id="TWU58015.1"/>
    </source>
</evidence>
<gene>
    <name evidence="2" type="ORF">Poly59_09240</name>
</gene>
<sequence length="411" mass="45647">MNQATTADELISAELIVTDPVADSIDADVHTVFATLPRPGRVRRLQNWVVWAVRGSFSIASLILLLALLTAIPIVQLIAFGYLLSVSGELASGAKFRDSLPKLRQAGQIGMTLAAVFIAALPTQLLTHWESVASLINPGSDQATALRVGAIAAALFATGYLLWAWVRGGRLGHYLWPQPKRFFREAWRLSTWTSMPDRLWEFTVSLELPRYFWLGLRGAAGTLVWLIPAMIIIAAFRNGETGLAGLVGFVSLIMLGVALMYLPMLQANFASENRIRALFEVRRIRRDFRCAPWAWLGAMVCGLVILPIPLYLLKIEATPREVVWLPCLVFVAFILPARIAEGLALRRARSRPEPTGRWATTSQWTARFLLVPVVAVYLVFVYVSQYTSWDGLQTWVQQHAILIPVPFLGGT</sequence>
<feature type="transmembrane region" description="Helical" evidence="1">
    <location>
        <begin position="290"/>
        <end position="311"/>
    </location>
</feature>
<feature type="transmembrane region" description="Helical" evidence="1">
    <location>
        <begin position="48"/>
        <end position="68"/>
    </location>
</feature>
<evidence type="ECO:0000256" key="1">
    <source>
        <dbReference type="SAM" id="Phobius"/>
    </source>
</evidence>
<feature type="transmembrane region" description="Helical" evidence="1">
    <location>
        <begin position="242"/>
        <end position="269"/>
    </location>
</feature>
<evidence type="ECO:0008006" key="4">
    <source>
        <dbReference type="Google" id="ProtNLM"/>
    </source>
</evidence>
<keyword evidence="1" id="KW-1133">Transmembrane helix</keyword>
<evidence type="ECO:0000313" key="3">
    <source>
        <dbReference type="Proteomes" id="UP000317977"/>
    </source>
</evidence>
<feature type="transmembrane region" description="Helical" evidence="1">
    <location>
        <begin position="323"/>
        <end position="344"/>
    </location>
</feature>
<protein>
    <recommendedName>
        <fullName evidence="4">DUF4013 domain-containing protein</fullName>
    </recommendedName>
</protein>
<dbReference type="RefSeq" id="WP_246151375.1">
    <property type="nucleotide sequence ID" value="NZ_SJPX01000001.1"/>
</dbReference>
<keyword evidence="1" id="KW-0472">Membrane</keyword>
<comment type="caution">
    <text evidence="2">The sequence shown here is derived from an EMBL/GenBank/DDBJ whole genome shotgun (WGS) entry which is preliminary data.</text>
</comment>
<dbReference type="Pfam" id="PF13197">
    <property type="entry name" value="DUF4013"/>
    <property type="match status" value="1"/>
</dbReference>